<dbReference type="RefSeq" id="WP_093144815.1">
    <property type="nucleotide sequence ID" value="NZ_BMWO01000004.1"/>
</dbReference>
<reference evidence="2 3" key="1">
    <citation type="submission" date="2016-10" db="EMBL/GenBank/DDBJ databases">
        <authorList>
            <person name="de Groot N.N."/>
        </authorList>
    </citation>
    <scope>NUCLEOTIDE SEQUENCE [LARGE SCALE GENOMIC DNA]</scope>
    <source>
        <strain evidence="2 3">DSM 16195</strain>
    </source>
</reference>
<feature type="transmembrane region" description="Helical" evidence="1">
    <location>
        <begin position="12"/>
        <end position="31"/>
    </location>
</feature>
<evidence type="ECO:0000256" key="1">
    <source>
        <dbReference type="SAM" id="Phobius"/>
    </source>
</evidence>
<feature type="transmembrane region" description="Helical" evidence="1">
    <location>
        <begin position="280"/>
        <end position="300"/>
    </location>
</feature>
<dbReference type="Proteomes" id="UP000199321">
    <property type="component" value="Unassembled WGS sequence"/>
</dbReference>
<accession>A0A1G7HLA1</accession>
<name>A0A1G7HLA1_9FLAO</name>
<feature type="transmembrane region" description="Helical" evidence="1">
    <location>
        <begin position="51"/>
        <end position="72"/>
    </location>
</feature>
<keyword evidence="1" id="KW-1133">Transmembrane helix</keyword>
<protein>
    <submittedName>
        <fullName evidence="2">Uncharacterized protein</fullName>
    </submittedName>
</protein>
<keyword evidence="1" id="KW-0812">Transmembrane</keyword>
<keyword evidence="3" id="KW-1185">Reference proteome</keyword>
<feature type="transmembrane region" description="Helical" evidence="1">
    <location>
        <begin position="306"/>
        <end position="331"/>
    </location>
</feature>
<dbReference type="AlphaFoldDB" id="A0A1G7HLA1"/>
<evidence type="ECO:0000313" key="3">
    <source>
        <dbReference type="Proteomes" id="UP000199321"/>
    </source>
</evidence>
<dbReference type="EMBL" id="FNBA01000004">
    <property type="protein sequence ID" value="SDF01141.1"/>
    <property type="molecule type" value="Genomic_DNA"/>
</dbReference>
<gene>
    <name evidence="2" type="ORF">SAMN05421855_104157</name>
</gene>
<proteinExistence type="predicted"/>
<dbReference type="STRING" id="227084.SAMN05421855_104157"/>
<organism evidence="2 3">
    <name type="scientific">Ulvibacter litoralis</name>
    <dbReference type="NCBI Taxonomy" id="227084"/>
    <lineage>
        <taxon>Bacteria</taxon>
        <taxon>Pseudomonadati</taxon>
        <taxon>Bacteroidota</taxon>
        <taxon>Flavobacteriia</taxon>
        <taxon>Flavobacteriales</taxon>
        <taxon>Flavobacteriaceae</taxon>
        <taxon>Ulvibacter</taxon>
    </lineage>
</organism>
<keyword evidence="1" id="KW-0472">Membrane</keyword>
<evidence type="ECO:0000313" key="2">
    <source>
        <dbReference type="EMBL" id="SDF01141.1"/>
    </source>
</evidence>
<sequence length="337" mass="39276">MRKKTFHKELIVSIPLLCSGLLCIGLIYLLWEKSDQILSYNEQLSNLTTVLIGISGFLATIIMIYLAAVAVIQKKPKITENSDFRKATQKMHDFRSIIELLVQSKMWLPEVREYIDEEFEDLSFFEVKEFYKGKSKLAIEFLQENKSLADTKNLYLEMKSLLMTSPKDKKIVANISFPKYYSKDIVEKWLEHKSGAGLWYYFGYKFGTYKDALNIEAVYERHQNKIMTLANTIDSTIFEDSSFNEVFLSKLGEYMSKDVIPMLHNDQETRKGSMSELMQYFYCIFIMLTVFGVLFPLLYLLLNLPILVLIVSISLVVSCLFFLTTTFYYFLTSELKK</sequence>
<dbReference type="OrthoDB" id="1414398at2"/>